<organism evidence="5 6">
    <name type="scientific">Penstemon smallii</name>
    <dbReference type="NCBI Taxonomy" id="265156"/>
    <lineage>
        <taxon>Eukaryota</taxon>
        <taxon>Viridiplantae</taxon>
        <taxon>Streptophyta</taxon>
        <taxon>Embryophyta</taxon>
        <taxon>Tracheophyta</taxon>
        <taxon>Spermatophyta</taxon>
        <taxon>Magnoliopsida</taxon>
        <taxon>eudicotyledons</taxon>
        <taxon>Gunneridae</taxon>
        <taxon>Pentapetalae</taxon>
        <taxon>asterids</taxon>
        <taxon>lamiids</taxon>
        <taxon>Lamiales</taxon>
        <taxon>Plantaginaceae</taxon>
        <taxon>Cheloneae</taxon>
        <taxon>Penstemon</taxon>
    </lineage>
</organism>
<dbReference type="PROSITE" id="PS51375">
    <property type="entry name" value="PPR"/>
    <property type="match status" value="3"/>
</dbReference>
<evidence type="ECO:0000313" key="5">
    <source>
        <dbReference type="EMBL" id="KAL3814485.1"/>
    </source>
</evidence>
<sequence>MKWDRHTCQKATMSTLLQPLRKSSQSPIQPLLYAAVFKSFTGKNLLKQGQQLHAHITLRGLRPTGFLAAKMVAMYASSGDISSASLIFHAAKNPTPILFNSIIRAFSLYKLSEETLNVFTQMRSWGFRGDYFTYPFVLKSVSDLYFFQFGKGIHGLSMKDGLDIDLYVGTSLIDMYVKCGELSDARKLFDEMPFRDVSSWNALISGYMRDGAVNLARELFEEMPLRNIVSWTSMISGYTQNGFAGEALQLFDIMSMEDSEVEPNWVTVMSVLPACGLSSALERGKMIHRFSRERGLDSHPSVQTALVGMYAKCGSLPDARWCFDRIRPNERNLVAWNTMITAYASNGRCVESISTFEDMIRSGIHPDGISFTGLLSGCSHSGLVDVGLRYFDSMSSIYFVERKHEHYACIVDLLGRAGRLVEAYDVICRMPMQPGASIWGSLLSAGRSHRNLEIAELAAKKLFVLEPENSGNYVLLSNMYAEAGMWEEVDHLRALLKLQCVKKSPGCSWIEINGKAHLFLGGDASHEQTKKIYALLEELPEKMRAAGYVPDTSFALHDVSEEEKEHSLITHSEKLAIAFGLLNTSPGTILRVTKNLRICGDCHTAIKFISKIYGREIVVRDVNRFHHFTEGSCSCGDYW</sequence>
<dbReference type="Pfam" id="PF13041">
    <property type="entry name" value="PPR_2"/>
    <property type="match status" value="2"/>
</dbReference>
<keyword evidence="2" id="KW-0677">Repeat</keyword>
<feature type="repeat" description="PPR" evidence="3">
    <location>
        <begin position="165"/>
        <end position="195"/>
    </location>
</feature>
<keyword evidence="6" id="KW-1185">Reference proteome</keyword>
<dbReference type="Gene3D" id="1.25.40.10">
    <property type="entry name" value="Tetratricopeptide repeat domain"/>
    <property type="match status" value="4"/>
</dbReference>
<feature type="repeat" description="PPR" evidence="3">
    <location>
        <begin position="196"/>
        <end position="230"/>
    </location>
</feature>
<dbReference type="GO" id="GO:0016070">
    <property type="term" value="P:RNA metabolic process"/>
    <property type="evidence" value="ECO:0007669"/>
    <property type="project" value="UniProtKB-ARBA"/>
</dbReference>
<evidence type="ECO:0000256" key="2">
    <source>
        <dbReference type="ARBA" id="ARBA00022737"/>
    </source>
</evidence>
<evidence type="ECO:0000313" key="6">
    <source>
        <dbReference type="Proteomes" id="UP001634393"/>
    </source>
</evidence>
<dbReference type="FunFam" id="1.25.40.10:FF:000344">
    <property type="entry name" value="Pentatricopeptide repeat-containing protein"/>
    <property type="match status" value="1"/>
</dbReference>
<accession>A0ABD3RUR0</accession>
<dbReference type="Pfam" id="PF01535">
    <property type="entry name" value="PPR"/>
    <property type="match status" value="4"/>
</dbReference>
<dbReference type="PANTHER" id="PTHR47926">
    <property type="entry name" value="PENTATRICOPEPTIDE REPEAT-CONTAINING PROTEIN"/>
    <property type="match status" value="1"/>
</dbReference>
<dbReference type="Proteomes" id="UP001634393">
    <property type="component" value="Unassembled WGS sequence"/>
</dbReference>
<dbReference type="Pfam" id="PF20431">
    <property type="entry name" value="E_motif"/>
    <property type="match status" value="1"/>
</dbReference>
<dbReference type="PANTHER" id="PTHR47926:SF540">
    <property type="entry name" value="PENTATRICOPEPTIDE REPEAT-CONTAINING PROTEIN"/>
    <property type="match status" value="1"/>
</dbReference>
<dbReference type="InterPro" id="IPR032867">
    <property type="entry name" value="DYW_dom"/>
</dbReference>
<evidence type="ECO:0000256" key="3">
    <source>
        <dbReference type="PROSITE-ProRule" id="PRU00708"/>
    </source>
</evidence>
<protein>
    <recommendedName>
        <fullName evidence="4">DYW domain-containing protein</fullName>
    </recommendedName>
</protein>
<dbReference type="InterPro" id="IPR002885">
    <property type="entry name" value="PPR_rpt"/>
</dbReference>
<dbReference type="FunFam" id="1.25.40.10:FF:000031">
    <property type="entry name" value="Pentatricopeptide repeat-containing protein mitochondrial"/>
    <property type="match status" value="1"/>
</dbReference>
<name>A0ABD3RUR0_9LAMI</name>
<dbReference type="NCBIfam" id="TIGR00756">
    <property type="entry name" value="PPR"/>
    <property type="match status" value="4"/>
</dbReference>
<evidence type="ECO:0000256" key="1">
    <source>
        <dbReference type="ARBA" id="ARBA00006643"/>
    </source>
</evidence>
<dbReference type="AlphaFoldDB" id="A0ABD3RUR0"/>
<dbReference type="Pfam" id="PF14432">
    <property type="entry name" value="DYW_deaminase"/>
    <property type="match status" value="1"/>
</dbReference>
<comment type="similarity">
    <text evidence="1">Belongs to the PPR family. PCMP-H subfamily.</text>
</comment>
<dbReference type="InterPro" id="IPR046960">
    <property type="entry name" value="PPR_At4g14850-like_plant"/>
</dbReference>
<feature type="repeat" description="PPR" evidence="3">
    <location>
        <begin position="332"/>
        <end position="366"/>
    </location>
</feature>
<reference evidence="5 6" key="1">
    <citation type="submission" date="2024-12" db="EMBL/GenBank/DDBJ databases">
        <title>The unique morphological basis and parallel evolutionary history of personate flowers in Penstemon.</title>
        <authorList>
            <person name="Depatie T.H."/>
            <person name="Wessinger C.A."/>
        </authorList>
    </citation>
    <scope>NUCLEOTIDE SEQUENCE [LARGE SCALE GENOMIC DNA]</scope>
    <source>
        <strain evidence="5">WTNN_2</strain>
        <tissue evidence="5">Leaf</tissue>
    </source>
</reference>
<feature type="domain" description="DYW" evidence="4">
    <location>
        <begin position="547"/>
        <end position="639"/>
    </location>
</feature>
<evidence type="ECO:0000259" key="4">
    <source>
        <dbReference type="Pfam" id="PF14432"/>
    </source>
</evidence>
<dbReference type="InterPro" id="IPR046848">
    <property type="entry name" value="E_motif"/>
</dbReference>
<dbReference type="EMBL" id="JBJXBP010000008">
    <property type="protein sequence ID" value="KAL3814485.1"/>
    <property type="molecule type" value="Genomic_DNA"/>
</dbReference>
<proteinExistence type="inferred from homology"/>
<gene>
    <name evidence="5" type="ORF">ACJIZ3_015753</name>
</gene>
<comment type="caution">
    <text evidence="5">The sequence shown here is derived from an EMBL/GenBank/DDBJ whole genome shotgun (WGS) entry which is preliminary data.</text>
</comment>
<dbReference type="FunFam" id="1.25.40.10:FF:000366">
    <property type="entry name" value="Pentatricopeptide (PPR) repeat-containing protein"/>
    <property type="match status" value="1"/>
</dbReference>
<dbReference type="InterPro" id="IPR011990">
    <property type="entry name" value="TPR-like_helical_dom_sf"/>
</dbReference>